<dbReference type="InterPro" id="IPR000827">
    <property type="entry name" value="Chemokine_CC_CS"/>
</dbReference>
<dbReference type="InterPro" id="IPR039809">
    <property type="entry name" value="Chemokine_b/g/d"/>
</dbReference>
<comment type="similarity">
    <text evidence="2 9">Belongs to the intercrine beta (chemokine CC) family.</text>
</comment>
<accession>A0A2D0PR73</accession>
<feature type="signal peptide" evidence="9">
    <location>
        <begin position="1"/>
        <end position="26"/>
    </location>
</feature>
<dbReference type="GO" id="GO:0008009">
    <property type="term" value="F:chemokine activity"/>
    <property type="evidence" value="ECO:0007669"/>
    <property type="project" value="InterPro"/>
</dbReference>
<dbReference type="OMA" id="QNINNAC"/>
<keyword evidence="8" id="KW-0395">Inflammatory response</keyword>
<evidence type="ECO:0000313" key="11">
    <source>
        <dbReference type="Proteomes" id="UP000221080"/>
    </source>
</evidence>
<dbReference type="GO" id="GO:0006955">
    <property type="term" value="P:immune response"/>
    <property type="evidence" value="ECO:0007669"/>
    <property type="project" value="InterPro"/>
</dbReference>
<evidence type="ECO:0000256" key="2">
    <source>
        <dbReference type="ARBA" id="ARBA00010868"/>
    </source>
</evidence>
<keyword evidence="5 9" id="KW-0964">Secreted</keyword>
<dbReference type="PANTHER" id="PTHR12015">
    <property type="entry name" value="SMALL INDUCIBLE CYTOKINE A"/>
    <property type="match status" value="1"/>
</dbReference>
<evidence type="ECO:0000256" key="9">
    <source>
        <dbReference type="RuleBase" id="RU361150"/>
    </source>
</evidence>
<evidence type="ECO:0000256" key="8">
    <source>
        <dbReference type="ARBA" id="ARBA00023198"/>
    </source>
</evidence>
<dbReference type="SMART" id="SM00199">
    <property type="entry name" value="SCY"/>
    <property type="match status" value="1"/>
</dbReference>
<comment type="subcellular location">
    <subcellularLocation>
        <location evidence="1 9">Secreted</location>
    </subcellularLocation>
</comment>
<dbReference type="Proteomes" id="UP000221080">
    <property type="component" value="Chromosome 23"/>
</dbReference>
<dbReference type="KEGG" id="ipu:108256317"/>
<protein>
    <recommendedName>
        <fullName evidence="9">C-C motif chemokine</fullName>
    </recommendedName>
</protein>
<keyword evidence="4 9" id="KW-0202">Cytokine</keyword>
<evidence type="ECO:0000256" key="3">
    <source>
        <dbReference type="ARBA" id="ARBA00022500"/>
    </source>
</evidence>
<evidence type="ECO:0000256" key="7">
    <source>
        <dbReference type="ARBA" id="ARBA00023157"/>
    </source>
</evidence>
<keyword evidence="7" id="KW-1015">Disulfide bond</keyword>
<evidence type="ECO:0000256" key="6">
    <source>
        <dbReference type="ARBA" id="ARBA00022729"/>
    </source>
</evidence>
<dbReference type="GO" id="GO:0006954">
    <property type="term" value="P:inflammatory response"/>
    <property type="evidence" value="ECO:0007669"/>
    <property type="project" value="UniProtKB-KW"/>
</dbReference>
<dbReference type="PROSITE" id="PS00472">
    <property type="entry name" value="SMALL_CYTOKINES_CC"/>
    <property type="match status" value="1"/>
</dbReference>
<feature type="domain" description="Chemokine interleukin-8-like" evidence="10">
    <location>
        <begin position="26"/>
        <end position="86"/>
    </location>
</feature>
<dbReference type="FunFam" id="2.40.50.40:FF:000012">
    <property type="entry name" value="C-C motif chemokine"/>
    <property type="match status" value="1"/>
</dbReference>
<keyword evidence="6 9" id="KW-0732">Signal</keyword>
<dbReference type="PANTHER" id="PTHR12015:SF190">
    <property type="entry name" value="C-C MOTIF CHEMOKINE"/>
    <property type="match status" value="1"/>
</dbReference>
<sequence>MTMVKISPRAFLFIVILSAFIMDTETARCCFSYTQRPIRCGQLKGYAIQEIIGNCDIRAIIFETRHGKFVCADPKMRWTQDRVTCLRKKAAVIGKSGTLN</sequence>
<evidence type="ECO:0000256" key="5">
    <source>
        <dbReference type="ARBA" id="ARBA00022525"/>
    </source>
</evidence>
<evidence type="ECO:0000313" key="12">
    <source>
        <dbReference type="RefSeq" id="XP_017308519.1"/>
    </source>
</evidence>
<reference evidence="12" key="2">
    <citation type="submission" date="2025-08" db="UniProtKB">
        <authorList>
            <consortium name="RefSeq"/>
        </authorList>
    </citation>
    <scope>IDENTIFICATION</scope>
    <source>
        <tissue evidence="12">Blood</tissue>
    </source>
</reference>
<dbReference type="OrthoDB" id="8870994at2759"/>
<evidence type="ECO:0000259" key="10">
    <source>
        <dbReference type="SMART" id="SM00199"/>
    </source>
</evidence>
<dbReference type="GO" id="GO:0005615">
    <property type="term" value="C:extracellular space"/>
    <property type="evidence" value="ECO:0007669"/>
    <property type="project" value="UniProtKB-KW"/>
</dbReference>
<gene>
    <name evidence="12" type="primary">LOC108256317</name>
</gene>
<dbReference type="AlphaFoldDB" id="A0A2D0PR73"/>
<dbReference type="RefSeq" id="XP_017308519.1">
    <property type="nucleotide sequence ID" value="XM_017453030.3"/>
</dbReference>
<proteinExistence type="inferred from homology"/>
<dbReference type="GeneID" id="108256317"/>
<dbReference type="Gene3D" id="2.40.50.40">
    <property type="match status" value="1"/>
</dbReference>
<dbReference type="InterPro" id="IPR001811">
    <property type="entry name" value="Chemokine_IL8-like_dom"/>
</dbReference>
<evidence type="ECO:0000256" key="1">
    <source>
        <dbReference type="ARBA" id="ARBA00004613"/>
    </source>
</evidence>
<dbReference type="SUPFAM" id="SSF54117">
    <property type="entry name" value="Interleukin 8-like chemokines"/>
    <property type="match status" value="1"/>
</dbReference>
<reference evidence="11" key="1">
    <citation type="journal article" date="2016" name="Nat. Commun.">
        <title>The channel catfish genome sequence provides insights into the evolution of scale formation in teleosts.</title>
        <authorList>
            <person name="Liu Z."/>
            <person name="Liu S."/>
            <person name="Yao J."/>
            <person name="Bao L."/>
            <person name="Zhang J."/>
            <person name="Li Y."/>
            <person name="Jiang C."/>
            <person name="Sun L."/>
            <person name="Wang R."/>
            <person name="Zhang Y."/>
            <person name="Zhou T."/>
            <person name="Zeng Q."/>
            <person name="Fu Q."/>
            <person name="Gao S."/>
            <person name="Li N."/>
            <person name="Koren S."/>
            <person name="Jiang Y."/>
            <person name="Zimin A."/>
            <person name="Xu P."/>
            <person name="Phillippy A.M."/>
            <person name="Geng X."/>
            <person name="Song L."/>
            <person name="Sun F."/>
            <person name="Li C."/>
            <person name="Wang X."/>
            <person name="Chen A."/>
            <person name="Jin Y."/>
            <person name="Yuan Z."/>
            <person name="Yang Y."/>
            <person name="Tan S."/>
            <person name="Peatman E."/>
            <person name="Lu J."/>
            <person name="Qin Z."/>
            <person name="Dunham R."/>
            <person name="Li Z."/>
            <person name="Sonstegard T."/>
            <person name="Feng J."/>
            <person name="Danzmann R.G."/>
            <person name="Schroeder S."/>
            <person name="Scheffler B."/>
            <person name="Duke M.V."/>
            <person name="Ballard L."/>
            <person name="Kucuktas H."/>
            <person name="Kaltenboeck L."/>
            <person name="Liu H."/>
            <person name="Armbruster J."/>
            <person name="Xie Y."/>
            <person name="Kirby M.L."/>
            <person name="Tian Y."/>
            <person name="Flanagan M.E."/>
            <person name="Mu W."/>
            <person name="Waldbieser G.C."/>
        </authorList>
    </citation>
    <scope>NUCLEOTIDE SEQUENCE [LARGE SCALE GENOMIC DNA]</scope>
    <source>
        <strain evidence="11">SDA103</strain>
    </source>
</reference>
<name>A0A2D0PR73_ICTPU</name>
<dbReference type="InterPro" id="IPR036048">
    <property type="entry name" value="Interleukin_8-like_sf"/>
</dbReference>
<evidence type="ECO:0000256" key="4">
    <source>
        <dbReference type="ARBA" id="ARBA00022514"/>
    </source>
</evidence>
<dbReference type="Pfam" id="PF00048">
    <property type="entry name" value="IL8"/>
    <property type="match status" value="1"/>
</dbReference>
<keyword evidence="3 9" id="KW-0145">Chemotaxis</keyword>
<organism evidence="11 12">
    <name type="scientific">Ictalurus punctatus</name>
    <name type="common">Channel catfish</name>
    <name type="synonym">Silurus punctatus</name>
    <dbReference type="NCBI Taxonomy" id="7998"/>
    <lineage>
        <taxon>Eukaryota</taxon>
        <taxon>Metazoa</taxon>
        <taxon>Chordata</taxon>
        <taxon>Craniata</taxon>
        <taxon>Vertebrata</taxon>
        <taxon>Euteleostomi</taxon>
        <taxon>Actinopterygii</taxon>
        <taxon>Neopterygii</taxon>
        <taxon>Teleostei</taxon>
        <taxon>Ostariophysi</taxon>
        <taxon>Siluriformes</taxon>
        <taxon>Ictaluridae</taxon>
        <taxon>Ictalurus</taxon>
    </lineage>
</organism>
<feature type="chain" id="PRO_5011828353" description="C-C motif chemokine" evidence="9">
    <location>
        <begin position="27"/>
        <end position="100"/>
    </location>
</feature>
<keyword evidence="11" id="KW-1185">Reference proteome</keyword>